<protein>
    <recommendedName>
        <fullName evidence="2">Dicarboxylate carrier MatC N-terminal domain-containing protein</fullName>
    </recommendedName>
</protein>
<evidence type="ECO:0000259" key="2">
    <source>
        <dbReference type="Pfam" id="PF07158"/>
    </source>
</evidence>
<feature type="transmembrane region" description="Helical" evidence="1">
    <location>
        <begin position="34"/>
        <end position="57"/>
    </location>
</feature>
<gene>
    <name evidence="3" type="ORF">GCM10011571_12700</name>
</gene>
<reference evidence="3" key="1">
    <citation type="journal article" date="2014" name="Int. J. Syst. Evol. Microbiol.">
        <title>Complete genome sequence of Corynebacterium casei LMG S-19264T (=DSM 44701T), isolated from a smear-ripened cheese.</title>
        <authorList>
            <consortium name="US DOE Joint Genome Institute (JGI-PGF)"/>
            <person name="Walter F."/>
            <person name="Albersmeier A."/>
            <person name="Kalinowski J."/>
            <person name="Ruckert C."/>
        </authorList>
    </citation>
    <scope>NUCLEOTIDE SEQUENCE</scope>
    <source>
        <strain evidence="3">CGMCC 1.15179</strain>
    </source>
</reference>
<organism evidence="3 4">
    <name type="scientific">Marinithermofilum abyssi</name>
    <dbReference type="NCBI Taxonomy" id="1571185"/>
    <lineage>
        <taxon>Bacteria</taxon>
        <taxon>Bacillati</taxon>
        <taxon>Bacillota</taxon>
        <taxon>Bacilli</taxon>
        <taxon>Bacillales</taxon>
        <taxon>Thermoactinomycetaceae</taxon>
        <taxon>Marinithermofilum</taxon>
    </lineage>
</organism>
<proteinExistence type="predicted"/>
<dbReference type="InterPro" id="IPR009827">
    <property type="entry name" value="MatC_N"/>
</dbReference>
<evidence type="ECO:0000313" key="4">
    <source>
        <dbReference type="Proteomes" id="UP000625210"/>
    </source>
</evidence>
<feature type="domain" description="Dicarboxylate carrier MatC N-terminal" evidence="2">
    <location>
        <begin position="21"/>
        <end position="62"/>
    </location>
</feature>
<accession>A0A8J2VDK7</accession>
<dbReference type="AlphaFoldDB" id="A0A8J2VDK7"/>
<dbReference type="Proteomes" id="UP000625210">
    <property type="component" value="Unassembled WGS sequence"/>
</dbReference>
<keyword evidence="4" id="KW-1185">Reference proteome</keyword>
<comment type="caution">
    <text evidence="3">The sequence shown here is derived from an EMBL/GenBank/DDBJ whole genome shotgun (WGS) entry which is preliminary data.</text>
</comment>
<evidence type="ECO:0000313" key="3">
    <source>
        <dbReference type="EMBL" id="GGE12748.1"/>
    </source>
</evidence>
<feature type="transmembrane region" description="Helical" evidence="1">
    <location>
        <begin position="7"/>
        <end position="28"/>
    </location>
</feature>
<sequence>MVTNIVLLIMFDIGSVLPVNLGLIPWVMFGLCTMLTSVGTLGPAAAAILAPIALRFATKFSVYKKKTAFM</sequence>
<keyword evidence="1" id="KW-0472">Membrane</keyword>
<dbReference type="Pfam" id="PF07158">
    <property type="entry name" value="MatC_N"/>
    <property type="match status" value="1"/>
</dbReference>
<keyword evidence="1" id="KW-0812">Transmembrane</keyword>
<evidence type="ECO:0000256" key="1">
    <source>
        <dbReference type="SAM" id="Phobius"/>
    </source>
</evidence>
<keyword evidence="1" id="KW-1133">Transmembrane helix</keyword>
<name>A0A8J2VDK7_9BACL</name>
<reference evidence="3" key="2">
    <citation type="submission" date="2020-09" db="EMBL/GenBank/DDBJ databases">
        <authorList>
            <person name="Sun Q."/>
            <person name="Zhou Y."/>
        </authorList>
    </citation>
    <scope>NUCLEOTIDE SEQUENCE</scope>
    <source>
        <strain evidence="3">CGMCC 1.15179</strain>
    </source>
</reference>
<dbReference type="EMBL" id="BMHQ01000003">
    <property type="protein sequence ID" value="GGE12748.1"/>
    <property type="molecule type" value="Genomic_DNA"/>
</dbReference>